<evidence type="ECO:0000256" key="5">
    <source>
        <dbReference type="ARBA" id="ARBA00022691"/>
    </source>
</evidence>
<gene>
    <name evidence="9" type="ORF">G9B49_001258</name>
</gene>
<name>A0A742ZJL4_SALER</name>
<dbReference type="EC" id="2.1.1.72" evidence="2"/>
<evidence type="ECO:0000256" key="6">
    <source>
        <dbReference type="ARBA" id="ARBA00022747"/>
    </source>
</evidence>
<dbReference type="AlphaFoldDB" id="A0A742ZJL4"/>
<feature type="domain" description="DNA methylase adenine-specific" evidence="8">
    <location>
        <begin position="305"/>
        <end position="628"/>
    </location>
</feature>
<dbReference type="PANTHER" id="PTHR42933:SF3">
    <property type="entry name" value="TYPE I RESTRICTION ENZYME MJAVIII METHYLASE SUBUNIT"/>
    <property type="match status" value="1"/>
</dbReference>
<dbReference type="InterPro" id="IPR029063">
    <property type="entry name" value="SAM-dependent_MTases_sf"/>
</dbReference>
<evidence type="ECO:0000256" key="3">
    <source>
        <dbReference type="ARBA" id="ARBA00022603"/>
    </source>
</evidence>
<dbReference type="SUPFAM" id="SSF53335">
    <property type="entry name" value="S-adenosyl-L-methionine-dependent methyltransferases"/>
    <property type="match status" value="1"/>
</dbReference>
<dbReference type="PROSITE" id="PS00092">
    <property type="entry name" value="N6_MTASE"/>
    <property type="match status" value="1"/>
</dbReference>
<comment type="caution">
    <text evidence="9">The sequence shown here is derived from an EMBL/GenBank/DDBJ whole genome shotgun (WGS) entry which is preliminary data.</text>
</comment>
<evidence type="ECO:0000256" key="4">
    <source>
        <dbReference type="ARBA" id="ARBA00022679"/>
    </source>
</evidence>
<evidence type="ECO:0000256" key="7">
    <source>
        <dbReference type="ARBA" id="ARBA00047942"/>
    </source>
</evidence>
<evidence type="ECO:0000256" key="1">
    <source>
        <dbReference type="ARBA" id="ARBA00006594"/>
    </source>
</evidence>
<dbReference type="Gene3D" id="3.40.50.150">
    <property type="entry name" value="Vaccinia Virus protein VP39"/>
    <property type="match status" value="1"/>
</dbReference>
<accession>A0A742ZJL4</accession>
<keyword evidence="6" id="KW-0680">Restriction system</keyword>
<reference evidence="9" key="1">
    <citation type="journal article" date="2018" name="Genome Biol.">
        <title>SKESA: strategic k-mer extension for scrupulous assemblies.</title>
        <authorList>
            <person name="Souvorov A."/>
            <person name="Agarwala R."/>
            <person name="Lipman D.J."/>
        </authorList>
    </citation>
    <scope>NUCLEOTIDE SEQUENCE</scope>
    <source>
        <strain evidence="9">MA.03-3818</strain>
    </source>
</reference>
<dbReference type="InterPro" id="IPR003356">
    <property type="entry name" value="DNA_methylase_A-5"/>
</dbReference>
<dbReference type="GO" id="GO:0009307">
    <property type="term" value="P:DNA restriction-modification system"/>
    <property type="evidence" value="ECO:0007669"/>
    <property type="project" value="UniProtKB-KW"/>
</dbReference>
<keyword evidence="5" id="KW-0949">S-adenosyl-L-methionine</keyword>
<reference evidence="9" key="2">
    <citation type="submission" date="2020-02" db="EMBL/GenBank/DDBJ databases">
        <authorList>
            <consortium name="NCBI Pathogen Detection Project"/>
        </authorList>
    </citation>
    <scope>NUCLEOTIDE SEQUENCE</scope>
    <source>
        <strain evidence="9">MA.03-3818</strain>
    </source>
</reference>
<dbReference type="GO" id="GO:0003677">
    <property type="term" value="F:DNA binding"/>
    <property type="evidence" value="ECO:0007669"/>
    <property type="project" value="InterPro"/>
</dbReference>
<evidence type="ECO:0000313" key="9">
    <source>
        <dbReference type="EMBL" id="HAF1612369.1"/>
    </source>
</evidence>
<keyword evidence="3 9" id="KW-0489">Methyltransferase</keyword>
<dbReference type="GO" id="GO:0008170">
    <property type="term" value="F:N-methyltransferase activity"/>
    <property type="evidence" value="ECO:0007669"/>
    <property type="project" value="InterPro"/>
</dbReference>
<dbReference type="EMBL" id="DAAUKO010000003">
    <property type="protein sequence ID" value="HAF1612369.1"/>
    <property type="molecule type" value="Genomic_DNA"/>
</dbReference>
<dbReference type="PANTHER" id="PTHR42933">
    <property type="entry name" value="SLR6095 PROTEIN"/>
    <property type="match status" value="1"/>
</dbReference>
<dbReference type="Pfam" id="PF02384">
    <property type="entry name" value="N6_Mtase"/>
    <property type="match status" value="1"/>
</dbReference>
<evidence type="ECO:0000259" key="8">
    <source>
        <dbReference type="Pfam" id="PF02384"/>
    </source>
</evidence>
<sequence length="686" mass="77950">MSEELIQLSPKSLGRYLYYRVGSSTLSQLKKNKVIKTKVNADIATKKPDGLVVLAGGDVKAVIEYKQPSELRTNALIEKAINQEIEVAKSLCKLLIVTCGSKTIWINALNGERIHDENGHELKKLFDVKYIEDGSLTNEQQLEFEKLIDKIDYSLTENNNTITLPEVLDPSQLAKTLWQKIWINTGKEPERCLYNVVELFVFKFLSDVGVLKKHLNFTSVYNLLQTESSSEALKHYANTCRKEIRDLFPKGADGTTVINGTIFVNEKGEPNTAQSSLFGEVLKDLQDYDSKFGSFKYIRREFKTRLYESFLRQNAGVRSLGQYFTPRNVVRAIVSMSDSSKLKKGARVCDPFCGVGGFLLELIAENKNIWKEFEPKNGSIDPAIDIVGYDKGSDEKEDERTIILAKANMLIYFSDLLVKYHTPDYLKAFSEGAFNKVFHLLRSNLGTFGKVNDEPYDLILTNPPYVTSGSSSLKRSIDEEGLATYYTSNGRGTEALAMEWIVRNLKPEGQAIVVVPDGLLNQESMLEYLKTHCFIEGVVSLPTRTFYSTPKKTYIICLRKKADINEQQRSSVFAYLVSEIGETRDAKRWVTEENDLDQLVNLFNQFKGSPNYFTTDNKRCKVIKFEEFGEKTNWMIERWWSKDERVALGVTSEANEITQAELIDKITSISQLINEFIATVEEVNDE</sequence>
<evidence type="ECO:0000256" key="2">
    <source>
        <dbReference type="ARBA" id="ARBA00011900"/>
    </source>
</evidence>
<protein>
    <recommendedName>
        <fullName evidence="2">site-specific DNA-methyltransferase (adenine-specific)</fullName>
        <ecNumber evidence="2">2.1.1.72</ecNumber>
    </recommendedName>
</protein>
<dbReference type="GO" id="GO:0032259">
    <property type="term" value="P:methylation"/>
    <property type="evidence" value="ECO:0007669"/>
    <property type="project" value="UniProtKB-KW"/>
</dbReference>
<keyword evidence="4" id="KW-0808">Transferase</keyword>
<dbReference type="InterPro" id="IPR002052">
    <property type="entry name" value="DNA_methylase_N6_adenine_CS"/>
</dbReference>
<dbReference type="GO" id="GO:0009007">
    <property type="term" value="F:site-specific DNA-methyltransferase (adenine-specific) activity"/>
    <property type="evidence" value="ECO:0007669"/>
    <property type="project" value="UniProtKB-EC"/>
</dbReference>
<dbReference type="InterPro" id="IPR051537">
    <property type="entry name" value="DNA_Adenine_Mtase"/>
</dbReference>
<comment type="similarity">
    <text evidence="1">Belongs to the N(4)/N(6)-methyltransferase family.</text>
</comment>
<organism evidence="9">
    <name type="scientific">Salmonella enterica</name>
    <name type="common">Salmonella choleraesuis</name>
    <dbReference type="NCBI Taxonomy" id="28901"/>
    <lineage>
        <taxon>Bacteria</taxon>
        <taxon>Pseudomonadati</taxon>
        <taxon>Pseudomonadota</taxon>
        <taxon>Gammaproteobacteria</taxon>
        <taxon>Enterobacterales</taxon>
        <taxon>Enterobacteriaceae</taxon>
        <taxon>Salmonella</taxon>
    </lineage>
</organism>
<dbReference type="PRINTS" id="PR00507">
    <property type="entry name" value="N12N6MTFRASE"/>
</dbReference>
<comment type="catalytic activity">
    <reaction evidence="7">
        <text>a 2'-deoxyadenosine in DNA + S-adenosyl-L-methionine = an N(6)-methyl-2'-deoxyadenosine in DNA + S-adenosyl-L-homocysteine + H(+)</text>
        <dbReference type="Rhea" id="RHEA:15197"/>
        <dbReference type="Rhea" id="RHEA-COMP:12418"/>
        <dbReference type="Rhea" id="RHEA-COMP:12419"/>
        <dbReference type="ChEBI" id="CHEBI:15378"/>
        <dbReference type="ChEBI" id="CHEBI:57856"/>
        <dbReference type="ChEBI" id="CHEBI:59789"/>
        <dbReference type="ChEBI" id="CHEBI:90615"/>
        <dbReference type="ChEBI" id="CHEBI:90616"/>
        <dbReference type="EC" id="2.1.1.72"/>
    </reaction>
</comment>
<proteinExistence type="inferred from homology"/>